<dbReference type="PROSITE" id="PS50181">
    <property type="entry name" value="FBOX"/>
    <property type="match status" value="1"/>
</dbReference>
<evidence type="ECO:0000313" key="2">
    <source>
        <dbReference type="EMBL" id="EKM76341.1"/>
    </source>
</evidence>
<dbReference type="SUPFAM" id="SSF81383">
    <property type="entry name" value="F-box domain"/>
    <property type="match status" value="1"/>
</dbReference>
<dbReference type="SUPFAM" id="SSF52047">
    <property type="entry name" value="RNI-like"/>
    <property type="match status" value="1"/>
</dbReference>
<dbReference type="EMBL" id="JH971403">
    <property type="protein sequence ID" value="EKM76341.1"/>
    <property type="molecule type" value="Genomic_DNA"/>
</dbReference>
<dbReference type="KEGG" id="abp:AGABI1DRAFT131429"/>
<dbReference type="InParanoid" id="K5WLZ9"/>
<keyword evidence="3" id="KW-1185">Reference proteome</keyword>
<evidence type="ECO:0000313" key="3">
    <source>
        <dbReference type="Proteomes" id="UP000008493"/>
    </source>
</evidence>
<dbReference type="GeneID" id="18827437"/>
<dbReference type="InterPro" id="IPR032675">
    <property type="entry name" value="LRR_dom_sf"/>
</dbReference>
<proteinExistence type="predicted"/>
<name>K5WLZ9_AGABU</name>
<accession>K5WLZ9</accession>
<sequence length="546" mass="62603">MTRDLPVELWLEILSYIPASHVRKLLGVNRFFTEMVLDEIYHSFTLKNGFRRVVSDIQRITGPMHAQRIRRLDIYSCFLANSPEADDGLITRNHVWSNLEAPRLKASKPALRALRKWLTSLISSSRTSSSSRLSDQRQNIMLNPQRVQPKVLAALNMALPCWPLVDEISLFLDDFVMMPTFSDFLVDLWSLKGNFIRILNIEAYPGGLLGFLKIFLARLDAFPNLECIFIKLNLSQVYVGRQIQIDIGSRLATFVEQHKHSLHTLVISEPIFDVWVDAPSLTQGLGRLPMLKRIQLAVCIEGEPYPRFEYLEGFLNLHAQTLEYLVMEYKHSSLFNVSARSACRDLLHHVLPTLRLPQLSELDMDVYVDVEPMPMFPFHLPPFRLFAPNIKKLALRGSNGYLTDSELTSLLENVAKGAPLLRSFHFKLNVFKPELLDLLALNLPMLESLSIIYMDISVDADQPFEVFEMSLFRSSIKYTEIFLSHHELHFETFNREYTHWSLKYLRLAKASVCGKGHPDRRLSASVANSIPGLEVNDNSRSCDCIL</sequence>
<dbReference type="InterPro" id="IPR001810">
    <property type="entry name" value="F-box_dom"/>
</dbReference>
<evidence type="ECO:0000259" key="1">
    <source>
        <dbReference type="PROSITE" id="PS50181"/>
    </source>
</evidence>
<feature type="domain" description="F-box" evidence="1">
    <location>
        <begin position="1"/>
        <end position="44"/>
    </location>
</feature>
<dbReference type="OMA" id="FISMHAN"/>
<dbReference type="OrthoDB" id="2963575at2759"/>
<dbReference type="Gene3D" id="3.80.10.10">
    <property type="entry name" value="Ribonuclease Inhibitor"/>
    <property type="match status" value="1"/>
</dbReference>
<gene>
    <name evidence="2" type="ORF">AGABI1DRAFT_131429</name>
</gene>
<dbReference type="InterPro" id="IPR036047">
    <property type="entry name" value="F-box-like_dom_sf"/>
</dbReference>
<protein>
    <recommendedName>
        <fullName evidence="1">F-box domain-containing protein</fullName>
    </recommendedName>
</protein>
<dbReference type="Proteomes" id="UP000008493">
    <property type="component" value="Unassembled WGS sequence"/>
</dbReference>
<dbReference type="RefSeq" id="XP_007333061.1">
    <property type="nucleotide sequence ID" value="XM_007332999.1"/>
</dbReference>
<reference evidence="3" key="1">
    <citation type="journal article" date="2012" name="Proc. Natl. Acad. Sci. U.S.A.">
        <title>Genome sequence of the button mushroom Agaricus bisporus reveals mechanisms governing adaptation to a humic-rich ecological niche.</title>
        <authorList>
            <person name="Morin E."/>
            <person name="Kohler A."/>
            <person name="Baker A.R."/>
            <person name="Foulongne-Oriol M."/>
            <person name="Lombard V."/>
            <person name="Nagy L.G."/>
            <person name="Ohm R.A."/>
            <person name="Patyshakuliyeva A."/>
            <person name="Brun A."/>
            <person name="Aerts A.L."/>
            <person name="Bailey A.M."/>
            <person name="Billette C."/>
            <person name="Coutinho P.M."/>
            <person name="Deakin G."/>
            <person name="Doddapaneni H."/>
            <person name="Floudas D."/>
            <person name="Grimwood J."/>
            <person name="Hilden K."/>
            <person name="Kuees U."/>
            <person name="LaButti K.M."/>
            <person name="Lapidus A."/>
            <person name="Lindquist E.A."/>
            <person name="Lucas S.M."/>
            <person name="Murat C."/>
            <person name="Riley R.W."/>
            <person name="Salamov A.A."/>
            <person name="Schmutz J."/>
            <person name="Subramanian V."/>
            <person name="Woesten H.A.B."/>
            <person name="Xu J."/>
            <person name="Eastwood D.C."/>
            <person name="Foster G.D."/>
            <person name="Sonnenberg A.S."/>
            <person name="Cullen D."/>
            <person name="de Vries R.P."/>
            <person name="Lundell T."/>
            <person name="Hibbett D.S."/>
            <person name="Henrissat B."/>
            <person name="Burton K.S."/>
            <person name="Kerrigan R.W."/>
            <person name="Challen M.P."/>
            <person name="Grigoriev I.V."/>
            <person name="Martin F."/>
        </authorList>
    </citation>
    <scope>NUCLEOTIDE SEQUENCE [LARGE SCALE GENOMIC DNA]</scope>
    <source>
        <strain evidence="3">JB137-S8 / ATCC MYA-4627 / FGSC 10392</strain>
    </source>
</reference>
<dbReference type="AlphaFoldDB" id="K5WLZ9"/>
<organism evidence="2 3">
    <name type="scientific">Agaricus bisporus var. burnettii (strain JB137-S8 / ATCC MYA-4627 / FGSC 10392)</name>
    <name type="common">White button mushroom</name>
    <dbReference type="NCBI Taxonomy" id="597362"/>
    <lineage>
        <taxon>Eukaryota</taxon>
        <taxon>Fungi</taxon>
        <taxon>Dikarya</taxon>
        <taxon>Basidiomycota</taxon>
        <taxon>Agaricomycotina</taxon>
        <taxon>Agaricomycetes</taxon>
        <taxon>Agaricomycetidae</taxon>
        <taxon>Agaricales</taxon>
        <taxon>Agaricineae</taxon>
        <taxon>Agaricaceae</taxon>
        <taxon>Agaricus</taxon>
    </lineage>
</organism>
<dbReference type="HOGENOM" id="CLU_028894_0_0_1"/>